<feature type="compositionally biased region" description="Basic and acidic residues" evidence="1">
    <location>
        <begin position="60"/>
        <end position="76"/>
    </location>
</feature>
<evidence type="ECO:0000313" key="2">
    <source>
        <dbReference type="EMBL" id="CUS46187.1"/>
    </source>
</evidence>
<evidence type="ECO:0000256" key="1">
    <source>
        <dbReference type="SAM" id="MobiDB-lite"/>
    </source>
</evidence>
<name>A0A160TP82_9ZZZZ</name>
<accession>A0A160TP82</accession>
<dbReference type="EMBL" id="CZQE01000346">
    <property type="protein sequence ID" value="CUS46187.1"/>
    <property type="molecule type" value="Genomic_DNA"/>
</dbReference>
<feature type="region of interest" description="Disordered" evidence="1">
    <location>
        <begin position="28"/>
        <end position="83"/>
    </location>
</feature>
<dbReference type="AlphaFoldDB" id="A0A160TP82"/>
<organism evidence="2">
    <name type="scientific">hydrothermal vent metagenome</name>
    <dbReference type="NCBI Taxonomy" id="652676"/>
    <lineage>
        <taxon>unclassified sequences</taxon>
        <taxon>metagenomes</taxon>
        <taxon>ecological metagenomes</taxon>
    </lineage>
</organism>
<dbReference type="PROSITE" id="PS51257">
    <property type="entry name" value="PROKAR_LIPOPROTEIN"/>
    <property type="match status" value="1"/>
</dbReference>
<sequence length="83" mass="8897">MKRAIVMVMTLAVSGALAGCGVRNDIRPKKGESLPVAPYGAKAPPPAQDLLKPSTQARPSRSDELLKTSENRRSDDFDLPPPN</sequence>
<gene>
    <name evidence="2" type="ORF">MGWOODY_Smn1010</name>
</gene>
<protein>
    <submittedName>
        <fullName evidence="2">Uncharacterized protein</fullName>
    </submittedName>
</protein>
<reference evidence="2" key="1">
    <citation type="submission" date="2015-10" db="EMBL/GenBank/DDBJ databases">
        <authorList>
            <person name="Gilbert D.G."/>
        </authorList>
    </citation>
    <scope>NUCLEOTIDE SEQUENCE</scope>
</reference>
<proteinExistence type="predicted"/>